<dbReference type="PANTHER" id="PTHR22306:SF2">
    <property type="entry name" value="CHROMOSOME 7 OPEN READING FRAME 50"/>
    <property type="match status" value="1"/>
</dbReference>
<accession>A0AAD9R2J9</accession>
<evidence type="ECO:0000256" key="1">
    <source>
        <dbReference type="SAM" id="MobiDB-lite"/>
    </source>
</evidence>
<dbReference type="AlphaFoldDB" id="A0AAD9R2J9"/>
<dbReference type="PANTHER" id="PTHR22306">
    <property type="entry name" value="CHROMOSOME 7 OPEN READING FRAME 50"/>
    <property type="match status" value="1"/>
</dbReference>
<dbReference type="Proteomes" id="UP001249851">
    <property type="component" value="Unassembled WGS sequence"/>
</dbReference>
<feature type="compositionally biased region" description="Basic and acidic residues" evidence="1">
    <location>
        <begin position="68"/>
        <end position="104"/>
    </location>
</feature>
<dbReference type="Pfam" id="PF10180">
    <property type="entry name" value="WKF"/>
    <property type="match status" value="1"/>
</dbReference>
<gene>
    <name evidence="3" type="ORF">P5673_003027</name>
</gene>
<dbReference type="InterPro" id="IPR019327">
    <property type="entry name" value="WKF"/>
</dbReference>
<keyword evidence="4" id="KW-1185">Reference proteome</keyword>
<comment type="caution">
    <text evidence="3">The sequence shown here is derived from an EMBL/GenBank/DDBJ whole genome shotgun (WGS) entry which is preliminary data.</text>
</comment>
<evidence type="ECO:0000313" key="4">
    <source>
        <dbReference type="Proteomes" id="UP001249851"/>
    </source>
</evidence>
<reference evidence="3" key="1">
    <citation type="journal article" date="2023" name="G3 (Bethesda)">
        <title>Whole genome assembly and annotation of the endangered Caribbean coral Acropora cervicornis.</title>
        <authorList>
            <person name="Selwyn J.D."/>
            <person name="Vollmer S.V."/>
        </authorList>
    </citation>
    <scope>NUCLEOTIDE SEQUENCE</scope>
    <source>
        <strain evidence="3">K2</strain>
    </source>
</reference>
<evidence type="ECO:0000259" key="2">
    <source>
        <dbReference type="Pfam" id="PF10180"/>
    </source>
</evidence>
<organism evidence="3 4">
    <name type="scientific">Acropora cervicornis</name>
    <name type="common">Staghorn coral</name>
    <dbReference type="NCBI Taxonomy" id="6130"/>
    <lineage>
        <taxon>Eukaryota</taxon>
        <taxon>Metazoa</taxon>
        <taxon>Cnidaria</taxon>
        <taxon>Anthozoa</taxon>
        <taxon>Hexacorallia</taxon>
        <taxon>Scleractinia</taxon>
        <taxon>Astrocoeniina</taxon>
        <taxon>Acroporidae</taxon>
        <taxon>Acropora</taxon>
    </lineage>
</organism>
<feature type="compositionally biased region" description="Basic residues" evidence="1">
    <location>
        <begin position="166"/>
        <end position="183"/>
    </location>
</feature>
<sequence>MTKENERKRRKLQDACDEDNRDIEKKKPRKENGTSHEETEEIFVGSYKDSKKVETPVLCNGKKRKKRVQENDCEKKHTSDGKEQSAEKCSEKAKKLKHEVVNREKRSKKKERNMEVDKDVNTVNGREVVPDMSQNSFDKKNRKRKETAGAEIAGESNEVTETPGVQKKKKKKRKRKIKRWKKKKKKLKTYKSYAVHPALDYLRTWHSNREYWSFKKVRQSWLLKNLFEQEKIPDEDFSTLIKYLEGLKGSSREKTVKMAEQRMEENTDELDAVVDFRAQQVIQLLTD</sequence>
<name>A0AAD9R2J9_ACRCE</name>
<protein>
    <recommendedName>
        <fullName evidence="2">WKF domain-containing protein</fullName>
    </recommendedName>
</protein>
<feature type="domain" description="WKF" evidence="2">
    <location>
        <begin position="200"/>
        <end position="261"/>
    </location>
</feature>
<dbReference type="EMBL" id="JARQWQ010000005">
    <property type="protein sequence ID" value="KAK2571658.1"/>
    <property type="molecule type" value="Genomic_DNA"/>
</dbReference>
<evidence type="ECO:0000313" key="3">
    <source>
        <dbReference type="EMBL" id="KAK2571658.1"/>
    </source>
</evidence>
<feature type="compositionally biased region" description="Basic and acidic residues" evidence="1">
    <location>
        <begin position="22"/>
        <end position="37"/>
    </location>
</feature>
<feature type="region of interest" description="Disordered" evidence="1">
    <location>
        <begin position="1"/>
        <end position="183"/>
    </location>
</feature>
<reference evidence="3" key="2">
    <citation type="journal article" date="2023" name="Science">
        <title>Genomic signatures of disease resistance in endangered staghorn corals.</title>
        <authorList>
            <person name="Vollmer S.V."/>
            <person name="Selwyn J.D."/>
            <person name="Despard B.A."/>
            <person name="Roesel C.L."/>
        </authorList>
    </citation>
    <scope>NUCLEOTIDE SEQUENCE</scope>
    <source>
        <strain evidence="3">K2</strain>
    </source>
</reference>
<proteinExistence type="predicted"/>